<evidence type="ECO:0000259" key="5">
    <source>
        <dbReference type="PROSITE" id="PS50111"/>
    </source>
</evidence>
<dbReference type="PANTHER" id="PTHR32089">
    <property type="entry name" value="METHYL-ACCEPTING CHEMOTAXIS PROTEIN MCPB"/>
    <property type="match status" value="1"/>
</dbReference>
<feature type="transmembrane region" description="Helical" evidence="4">
    <location>
        <begin position="124"/>
        <end position="143"/>
    </location>
</feature>
<evidence type="ECO:0000313" key="7">
    <source>
        <dbReference type="Proteomes" id="UP001322664"/>
    </source>
</evidence>
<feature type="transmembrane region" description="Helical" evidence="4">
    <location>
        <begin position="155"/>
        <end position="173"/>
    </location>
</feature>
<dbReference type="PROSITE" id="PS50111">
    <property type="entry name" value="CHEMOTAXIS_TRANSDUC_2"/>
    <property type="match status" value="1"/>
</dbReference>
<dbReference type="PANTHER" id="PTHR32089:SF112">
    <property type="entry name" value="LYSOZYME-LIKE PROTEIN-RELATED"/>
    <property type="match status" value="1"/>
</dbReference>
<feature type="coiled-coil region" evidence="3">
    <location>
        <begin position="183"/>
        <end position="224"/>
    </location>
</feature>
<dbReference type="RefSeq" id="WP_319837337.1">
    <property type="nucleotide sequence ID" value="NZ_CP137624.1"/>
</dbReference>
<dbReference type="Pfam" id="PF00015">
    <property type="entry name" value="MCPsignal"/>
    <property type="match status" value="1"/>
</dbReference>
<dbReference type="SUPFAM" id="SSF58104">
    <property type="entry name" value="Methyl-accepting chemotaxis protein (MCP) signaling domain"/>
    <property type="match status" value="1"/>
</dbReference>
<dbReference type="Proteomes" id="UP001322664">
    <property type="component" value="Chromosome"/>
</dbReference>
<dbReference type="InterPro" id="IPR004089">
    <property type="entry name" value="MCPsignal_dom"/>
</dbReference>
<proteinExistence type="predicted"/>
<sequence>MQYKKNYLMLRLAALTVGINIIVFVLEKYFHLLSKHNSHGAVTEVSTGTIVGRYIFFIIPFLFLAWGIVLYIKNSEHHLLPWINTLTQTFGSMAIISSAGGGVEFHFSIFMVLAIIAYYEQVRLMILMTVLFAVQHVAGYFFIPQIVFGTDQYTFLMLVIHAIFLLLTSYATIKQILSKNAITKQLEEEKRSKEESLIHLVQQVEKLSERIQSASMNVSSKSEQNLKSNEAMGHSFDEVTEGLSMQIDSIQYVNDNLGRIHHSIQKTFDSFEEIQGEATTTEKAVTESYGRLEIIQEQNKNVLHTTSVIVSSMKSLQQSALAAQSMTSMIQAIADQTNLLALNASIEAARAGEHGKGFAVVADEIRKLSDQSRSAAEEIQAIITTIGEESEANVGHVNVGQQAIQQSTTNVESFATDFGKIHQMIQQMLQYIIEMNNMMTAIHRDTTDVTENMQQVLAVTERGFDSVERLRAIGDQQIESAKQVDEEIEELGSLSQSLQQQFS</sequence>
<name>A0ABZ0S060_9BACI</name>
<dbReference type="EMBL" id="CP137624">
    <property type="protein sequence ID" value="WPK12634.1"/>
    <property type="molecule type" value="Genomic_DNA"/>
</dbReference>
<reference evidence="6 7" key="1">
    <citation type="submission" date="2023-09" db="EMBL/GenBank/DDBJ databases">
        <authorList>
            <person name="Page C.A."/>
            <person name="Perez-Diaz I.M."/>
        </authorList>
    </citation>
    <scope>NUCLEOTIDE SEQUENCE [LARGE SCALE GENOMIC DNA]</scope>
    <source>
        <strain evidence="6 7">Ll15</strain>
    </source>
</reference>
<dbReference type="Gene3D" id="1.10.287.950">
    <property type="entry name" value="Methyl-accepting chemotaxis protein"/>
    <property type="match status" value="1"/>
</dbReference>
<accession>A0ABZ0S060</accession>
<gene>
    <name evidence="6" type="ORF">R6U77_02745</name>
</gene>
<dbReference type="SMART" id="SM00283">
    <property type="entry name" value="MA"/>
    <property type="match status" value="1"/>
</dbReference>
<feature type="transmembrane region" description="Helical" evidence="4">
    <location>
        <begin position="93"/>
        <end position="118"/>
    </location>
</feature>
<evidence type="ECO:0000313" key="6">
    <source>
        <dbReference type="EMBL" id="WPK12634.1"/>
    </source>
</evidence>
<keyword evidence="3" id="KW-0175">Coiled coil</keyword>
<keyword evidence="4" id="KW-1133">Transmembrane helix</keyword>
<organism evidence="6 7">
    <name type="scientific">Lysinibacillus louembei</name>
    <dbReference type="NCBI Taxonomy" id="1470088"/>
    <lineage>
        <taxon>Bacteria</taxon>
        <taxon>Bacillati</taxon>
        <taxon>Bacillota</taxon>
        <taxon>Bacilli</taxon>
        <taxon>Bacillales</taxon>
        <taxon>Bacillaceae</taxon>
        <taxon>Lysinibacillus</taxon>
    </lineage>
</organism>
<evidence type="ECO:0000256" key="1">
    <source>
        <dbReference type="ARBA" id="ARBA00023224"/>
    </source>
</evidence>
<evidence type="ECO:0000256" key="4">
    <source>
        <dbReference type="SAM" id="Phobius"/>
    </source>
</evidence>
<keyword evidence="4" id="KW-0812">Transmembrane</keyword>
<keyword evidence="1 2" id="KW-0807">Transducer</keyword>
<protein>
    <submittedName>
        <fullName evidence="6">Methyl-accepting chemotaxis protein</fullName>
    </submittedName>
</protein>
<keyword evidence="4" id="KW-0472">Membrane</keyword>
<evidence type="ECO:0000256" key="2">
    <source>
        <dbReference type="PROSITE-ProRule" id="PRU00284"/>
    </source>
</evidence>
<feature type="transmembrane region" description="Helical" evidence="4">
    <location>
        <begin position="12"/>
        <end position="30"/>
    </location>
</feature>
<feature type="transmembrane region" description="Helical" evidence="4">
    <location>
        <begin position="50"/>
        <end position="72"/>
    </location>
</feature>
<evidence type="ECO:0000256" key="3">
    <source>
        <dbReference type="SAM" id="Coils"/>
    </source>
</evidence>
<keyword evidence="7" id="KW-1185">Reference proteome</keyword>
<feature type="domain" description="Methyl-accepting transducer" evidence="5">
    <location>
        <begin position="221"/>
        <end position="460"/>
    </location>
</feature>